<evidence type="ECO:0000313" key="1">
    <source>
        <dbReference type="EMBL" id="KAJ8670168.1"/>
    </source>
</evidence>
<accession>A0ACC2NGY6</accession>
<protein>
    <submittedName>
        <fullName evidence="1">Uncharacterized protein</fullName>
    </submittedName>
</protein>
<reference evidence="1" key="1">
    <citation type="submission" date="2023-04" db="EMBL/GenBank/DDBJ databases">
        <title>A chromosome-level genome assembly of the parasitoid wasp Eretmocerus hayati.</title>
        <authorList>
            <person name="Zhong Y."/>
            <person name="Liu S."/>
            <person name="Liu Y."/>
        </authorList>
    </citation>
    <scope>NUCLEOTIDE SEQUENCE</scope>
    <source>
        <strain evidence="1">ZJU_SS_LIU_2023</strain>
    </source>
</reference>
<organism evidence="1 2">
    <name type="scientific">Eretmocerus hayati</name>
    <dbReference type="NCBI Taxonomy" id="131215"/>
    <lineage>
        <taxon>Eukaryota</taxon>
        <taxon>Metazoa</taxon>
        <taxon>Ecdysozoa</taxon>
        <taxon>Arthropoda</taxon>
        <taxon>Hexapoda</taxon>
        <taxon>Insecta</taxon>
        <taxon>Pterygota</taxon>
        <taxon>Neoptera</taxon>
        <taxon>Endopterygota</taxon>
        <taxon>Hymenoptera</taxon>
        <taxon>Apocrita</taxon>
        <taxon>Proctotrupomorpha</taxon>
        <taxon>Chalcidoidea</taxon>
        <taxon>Aphelinidae</taxon>
        <taxon>Aphelininae</taxon>
        <taxon>Eretmocerus</taxon>
    </lineage>
</organism>
<proteinExistence type="predicted"/>
<name>A0ACC2NGY6_9HYME</name>
<keyword evidence="2" id="KW-1185">Reference proteome</keyword>
<sequence>MKKKLTRERVSNSDEDRLRFIVLSVLEEVLSDRKKGDDSDDDDDNTLICNTNVSVFNGKDRETNESDESVEKSEESTKKNTTLLDILRVPATMGMNAAATTLLLKMIERTVPWSKTLWSVSDIVKNFRTSVFEYVPNLSGSLPLANVTLSDMSGSPFTAFSGGGNFMSM</sequence>
<evidence type="ECO:0000313" key="2">
    <source>
        <dbReference type="Proteomes" id="UP001239111"/>
    </source>
</evidence>
<dbReference type="Proteomes" id="UP001239111">
    <property type="component" value="Chromosome 3"/>
</dbReference>
<gene>
    <name evidence="1" type="ORF">QAD02_001427</name>
</gene>
<dbReference type="EMBL" id="CM056743">
    <property type="protein sequence ID" value="KAJ8670168.1"/>
    <property type="molecule type" value="Genomic_DNA"/>
</dbReference>
<comment type="caution">
    <text evidence="1">The sequence shown here is derived from an EMBL/GenBank/DDBJ whole genome shotgun (WGS) entry which is preliminary data.</text>
</comment>